<evidence type="ECO:0000256" key="4">
    <source>
        <dbReference type="ARBA" id="ARBA00022692"/>
    </source>
</evidence>
<comment type="caution">
    <text evidence="9">The sequence shown here is derived from an EMBL/GenBank/DDBJ whole genome shotgun (WGS) entry which is preliminary data.</text>
</comment>
<gene>
    <name evidence="9" type="ORF">Ae201684_007907</name>
</gene>
<evidence type="ECO:0000313" key="9">
    <source>
        <dbReference type="EMBL" id="KAF0735587.1"/>
    </source>
</evidence>
<keyword evidence="5 7" id="KW-1133">Transmembrane helix</keyword>
<dbReference type="PANTHER" id="PTHR42865">
    <property type="entry name" value="PROTON/GLUTAMATE-ASPARTATE SYMPORTER"/>
    <property type="match status" value="1"/>
</dbReference>
<feature type="transmembrane region" description="Helical" evidence="7">
    <location>
        <begin position="55"/>
        <end position="76"/>
    </location>
</feature>
<dbReference type="Gene3D" id="1.10.3860.10">
    <property type="entry name" value="Sodium:dicarboxylate symporter"/>
    <property type="match status" value="1"/>
</dbReference>
<feature type="transmembrane region" description="Helical" evidence="7">
    <location>
        <begin position="160"/>
        <end position="181"/>
    </location>
</feature>
<feature type="transmembrane region" description="Helical" evidence="7">
    <location>
        <begin position="391"/>
        <end position="414"/>
    </location>
</feature>
<feature type="region of interest" description="Disordered" evidence="8">
    <location>
        <begin position="1"/>
        <end position="20"/>
    </location>
</feature>
<organism evidence="9 10">
    <name type="scientific">Aphanomyces euteiches</name>
    <dbReference type="NCBI Taxonomy" id="100861"/>
    <lineage>
        <taxon>Eukaryota</taxon>
        <taxon>Sar</taxon>
        <taxon>Stramenopiles</taxon>
        <taxon>Oomycota</taxon>
        <taxon>Saprolegniomycetes</taxon>
        <taxon>Saprolegniales</taxon>
        <taxon>Verrucalvaceae</taxon>
        <taxon>Aphanomyces</taxon>
    </lineage>
</organism>
<keyword evidence="6 7" id="KW-0472">Membrane</keyword>
<comment type="similarity">
    <text evidence="7">Belongs to the dicarboxylate/amino acid:cation symporter (DAACS) (TC 2.A.23) family.</text>
</comment>
<dbReference type="Proteomes" id="UP000481153">
    <property type="component" value="Unassembled WGS sequence"/>
</dbReference>
<feature type="transmembrane region" description="Helical" evidence="7">
    <location>
        <begin position="277"/>
        <end position="294"/>
    </location>
</feature>
<comment type="subcellular location">
    <subcellularLocation>
        <location evidence="1">Cell membrane</location>
        <topology evidence="1">Multi-pass membrane protein</topology>
    </subcellularLocation>
    <subcellularLocation>
        <location evidence="7">Membrane</location>
        <topology evidence="7">Multi-pass membrane protein</topology>
    </subcellularLocation>
</comment>
<protein>
    <recommendedName>
        <fullName evidence="7">Amino acid transporter</fullName>
    </recommendedName>
</protein>
<dbReference type="EMBL" id="VJMJ01000094">
    <property type="protein sequence ID" value="KAF0735587.1"/>
    <property type="molecule type" value="Genomic_DNA"/>
</dbReference>
<reference evidence="9 10" key="1">
    <citation type="submission" date="2019-07" db="EMBL/GenBank/DDBJ databases">
        <title>Genomics analysis of Aphanomyces spp. identifies a new class of oomycete effector associated with host adaptation.</title>
        <authorList>
            <person name="Gaulin E."/>
        </authorList>
    </citation>
    <scope>NUCLEOTIDE SEQUENCE [LARGE SCALE GENOMIC DNA]</scope>
    <source>
        <strain evidence="9 10">ATCC 201684</strain>
    </source>
</reference>
<evidence type="ECO:0000256" key="8">
    <source>
        <dbReference type="SAM" id="MobiDB-lite"/>
    </source>
</evidence>
<sequence>MVDRNESNPQPRSHPNIEYDPDGNVVLVDGESQFRRQAELKKYMRTIQGNWYEKLYFSISGVIIALILGTLIAFAIDRGIDTKSVYEKAKATMVEAVAEMQRLYDMSTTKKEWGRWIGLPGIFFVRALKLFTVPYIFVSVIVGVADLCQYRKAKYVVWRYILLSFLTTFFACMVGFGLIMMPPKDWFKHENALESLSSTPEAWGVVCPPPLVFGTNSTSKKLGCFAAMSTVESISQTSPNFYQKSHVLQDVAFNNIYNLTLDLIPETSMNPFVDANGFHAVVILAIIFGIALGTQTENREEVHKVLQLLSELHRIFLQIIRWIVATVPVAVTSLVATSFVNPADNASITSTLPSPSELPPGIPLDTVKAIVEATQTTSSSFFVLLGSSSKLMGLLFVVYLVGMAIHCCVVLPIITHVAARRSAFSFMFGIKHALAQGFGSASSIAALEPLIQAIDETRTVSKELADAVIPVGTTMHLDGAAFYLCVCCIFLMRVQGLTIDAGKSVVLLLTAIVSSWSCPPIPGGGIAVLAVMWASINGGLPTYLSWIVAMDVLLDRFSTVMSLFSNAIVVRIIAEQIDETYVDEVDRRQGAVSSDEDDD</sequence>
<dbReference type="InterPro" id="IPR036458">
    <property type="entry name" value="Na:dicarbo_symporter_sf"/>
</dbReference>
<evidence type="ECO:0000256" key="3">
    <source>
        <dbReference type="ARBA" id="ARBA00022475"/>
    </source>
</evidence>
<feature type="transmembrane region" description="Helical" evidence="7">
    <location>
        <begin position="315"/>
        <end position="340"/>
    </location>
</feature>
<keyword evidence="7" id="KW-0769">Symport</keyword>
<keyword evidence="10" id="KW-1185">Reference proteome</keyword>
<dbReference type="VEuPathDB" id="FungiDB:AeMF1_014211"/>
<evidence type="ECO:0000256" key="6">
    <source>
        <dbReference type="ARBA" id="ARBA00023136"/>
    </source>
</evidence>
<dbReference type="SUPFAM" id="SSF118215">
    <property type="entry name" value="Proton glutamate symport protein"/>
    <property type="match status" value="2"/>
</dbReference>
<dbReference type="GO" id="GO:0005886">
    <property type="term" value="C:plasma membrane"/>
    <property type="evidence" value="ECO:0007669"/>
    <property type="project" value="UniProtKB-SubCell"/>
</dbReference>
<dbReference type="PANTHER" id="PTHR42865:SF7">
    <property type="entry name" value="PROTON_GLUTAMATE-ASPARTATE SYMPORTER"/>
    <property type="match status" value="1"/>
</dbReference>
<dbReference type="Pfam" id="PF00375">
    <property type="entry name" value="SDF"/>
    <property type="match status" value="2"/>
</dbReference>
<dbReference type="AlphaFoldDB" id="A0A6G0X6G7"/>
<feature type="transmembrane region" description="Helical" evidence="7">
    <location>
        <begin position="467"/>
        <end position="492"/>
    </location>
</feature>
<accession>A0A6G0X6G7</accession>
<proteinExistence type="inferred from homology"/>
<name>A0A6G0X6G7_9STRA</name>
<evidence type="ECO:0000256" key="2">
    <source>
        <dbReference type="ARBA" id="ARBA00022448"/>
    </source>
</evidence>
<evidence type="ECO:0000313" key="10">
    <source>
        <dbReference type="Proteomes" id="UP000481153"/>
    </source>
</evidence>
<evidence type="ECO:0000256" key="1">
    <source>
        <dbReference type="ARBA" id="ARBA00004651"/>
    </source>
</evidence>
<keyword evidence="4 7" id="KW-0812">Transmembrane</keyword>
<keyword evidence="2 7" id="KW-0813">Transport</keyword>
<keyword evidence="3" id="KW-1003">Cell membrane</keyword>
<feature type="transmembrane region" description="Helical" evidence="7">
    <location>
        <begin position="123"/>
        <end position="148"/>
    </location>
</feature>
<evidence type="ECO:0000256" key="5">
    <source>
        <dbReference type="ARBA" id="ARBA00022989"/>
    </source>
</evidence>
<evidence type="ECO:0000256" key="7">
    <source>
        <dbReference type="RuleBase" id="RU361216"/>
    </source>
</evidence>
<dbReference type="PRINTS" id="PR00173">
    <property type="entry name" value="EDTRNSPORT"/>
</dbReference>
<dbReference type="InterPro" id="IPR001991">
    <property type="entry name" value="Na-dicarboxylate_symporter"/>
</dbReference>
<dbReference type="GO" id="GO:0015293">
    <property type="term" value="F:symporter activity"/>
    <property type="evidence" value="ECO:0007669"/>
    <property type="project" value="UniProtKB-UniRule"/>
</dbReference>